<evidence type="ECO:0000256" key="4">
    <source>
        <dbReference type="PROSITE-ProRule" id="PRU00169"/>
    </source>
</evidence>
<dbReference type="SUPFAM" id="SSF55781">
    <property type="entry name" value="GAF domain-like"/>
    <property type="match status" value="1"/>
</dbReference>
<feature type="coiled-coil region" evidence="5">
    <location>
        <begin position="125"/>
        <end position="163"/>
    </location>
</feature>
<dbReference type="PANTHER" id="PTHR44591">
    <property type="entry name" value="STRESS RESPONSE REGULATOR PROTEIN 1"/>
    <property type="match status" value="1"/>
</dbReference>
<sequence>MWYLTSMARILVVDDEESIQETFSFFLRKASHEVTAVGSVSEAFEALDRQPYELIITDILMPGDTGDVILDRVAREDEPPTVIMVTGQPDLEAMTGMMRRGAYDYLAKPVRKQTLLSTVGRALEHRQLTLSAERLARENERYREHLERLVEERTEALDTTNQRLMGEIEERMNAEAFMARQRDLALALSRAATQEEALVAILDAVQALEGVDASGIHLLQDTQEEAPFELFMTRGLPDNFPDYFHSISPGMPFYETLIAGAPLHTNEVSEEMDAIVRSPNPAMLQPFSTISMLPVRYGGKTVAMMNICSRDSIPPLSMRFLEAIAECLGGVIARVALKTVWDEQADREKAAALGFSFPPLRSWGIWEWDPASDKLFWSYSLCRLLVLPHRTRVTALETFFPHLPPKDAAAFEKLLRDAADGTSEPLTECTVQLIDTSGRVRSVLLICRAPLPERPRCMGMFISLDAEDVDAENASPQTSSVPSCTNHDERNES</sequence>
<feature type="region of interest" description="Disordered" evidence="6">
    <location>
        <begin position="471"/>
        <end position="493"/>
    </location>
</feature>
<dbReference type="PROSITE" id="PS50110">
    <property type="entry name" value="RESPONSE_REGULATORY"/>
    <property type="match status" value="1"/>
</dbReference>
<feature type="modified residue" description="4-aspartylphosphate" evidence="4">
    <location>
        <position position="58"/>
    </location>
</feature>
<dbReference type="Pfam" id="PF13185">
    <property type="entry name" value="GAF_2"/>
    <property type="match status" value="1"/>
</dbReference>
<feature type="compositionally biased region" description="Polar residues" evidence="6">
    <location>
        <begin position="474"/>
        <end position="485"/>
    </location>
</feature>
<keyword evidence="9" id="KW-1185">Reference proteome</keyword>
<dbReference type="InterPro" id="IPR003018">
    <property type="entry name" value="GAF"/>
</dbReference>
<dbReference type="AlphaFoldDB" id="A0A7M3MDS9"/>
<dbReference type="Gene3D" id="3.30.450.20">
    <property type="entry name" value="PAS domain"/>
    <property type="match status" value="1"/>
</dbReference>
<dbReference type="InterPro" id="IPR029016">
    <property type="entry name" value="GAF-like_dom_sf"/>
</dbReference>
<dbReference type="GO" id="GO:0016301">
    <property type="term" value="F:kinase activity"/>
    <property type="evidence" value="ECO:0007669"/>
    <property type="project" value="UniProtKB-KW"/>
</dbReference>
<evidence type="ECO:0000313" key="9">
    <source>
        <dbReference type="Proteomes" id="UP000448292"/>
    </source>
</evidence>
<dbReference type="InterPro" id="IPR050595">
    <property type="entry name" value="Bact_response_regulator"/>
</dbReference>
<evidence type="ECO:0000256" key="2">
    <source>
        <dbReference type="ARBA" id="ARBA00022679"/>
    </source>
</evidence>
<keyword evidence="2" id="KW-0808">Transferase</keyword>
<evidence type="ECO:0000256" key="1">
    <source>
        <dbReference type="ARBA" id="ARBA00022553"/>
    </source>
</evidence>
<protein>
    <recommendedName>
        <fullName evidence="7">Response regulatory domain-containing protein</fullName>
    </recommendedName>
</protein>
<keyword evidence="3" id="KW-0418">Kinase</keyword>
<dbReference type="Gene3D" id="3.40.50.2300">
    <property type="match status" value="1"/>
</dbReference>
<accession>A0A7M3MDS9</accession>
<gene>
    <name evidence="8" type="ORF">DPQ33_12510</name>
</gene>
<dbReference type="Proteomes" id="UP000448292">
    <property type="component" value="Unassembled WGS sequence"/>
</dbReference>
<proteinExistence type="predicted"/>
<dbReference type="SUPFAM" id="SSF52172">
    <property type="entry name" value="CheY-like"/>
    <property type="match status" value="1"/>
</dbReference>
<dbReference type="InterPro" id="IPR011006">
    <property type="entry name" value="CheY-like_superfamily"/>
</dbReference>
<dbReference type="Pfam" id="PF00072">
    <property type="entry name" value="Response_reg"/>
    <property type="match status" value="1"/>
</dbReference>
<feature type="domain" description="Response regulatory" evidence="7">
    <location>
        <begin position="9"/>
        <end position="123"/>
    </location>
</feature>
<evidence type="ECO:0000256" key="3">
    <source>
        <dbReference type="ARBA" id="ARBA00022777"/>
    </source>
</evidence>
<reference evidence="8 9" key="1">
    <citation type="submission" date="2018-06" db="EMBL/GenBank/DDBJ databases">
        <title>Complete genome of Desulfovibrio indonesiensis P37SLT.</title>
        <authorList>
            <person name="Crispim J.S."/>
            <person name="Vidigal P.M.P."/>
            <person name="Silva L.C.F."/>
            <person name="Laguardia C.N."/>
            <person name="Araujo L.C."/>
            <person name="Dias R.S."/>
            <person name="Sousa M.P."/>
            <person name="Paula S.O."/>
            <person name="Silva C."/>
        </authorList>
    </citation>
    <scope>NUCLEOTIDE SEQUENCE [LARGE SCALE GENOMIC DNA]</scope>
    <source>
        <strain evidence="8 9">P37SLT</strain>
    </source>
</reference>
<evidence type="ECO:0000259" key="7">
    <source>
        <dbReference type="PROSITE" id="PS50110"/>
    </source>
</evidence>
<name>A0A7M3MDS9_9BACT</name>
<dbReference type="EMBL" id="QMIE01000011">
    <property type="protein sequence ID" value="TVM16431.1"/>
    <property type="molecule type" value="Genomic_DNA"/>
</dbReference>
<comment type="caution">
    <text evidence="8">The sequence shown here is derived from an EMBL/GenBank/DDBJ whole genome shotgun (WGS) entry which is preliminary data.</text>
</comment>
<keyword evidence="1 4" id="KW-0597">Phosphoprotein</keyword>
<organism evidence="8 9">
    <name type="scientific">Oceanidesulfovibrio indonesiensis</name>
    <dbReference type="NCBI Taxonomy" id="54767"/>
    <lineage>
        <taxon>Bacteria</taxon>
        <taxon>Pseudomonadati</taxon>
        <taxon>Thermodesulfobacteriota</taxon>
        <taxon>Desulfovibrionia</taxon>
        <taxon>Desulfovibrionales</taxon>
        <taxon>Desulfovibrionaceae</taxon>
        <taxon>Oceanidesulfovibrio</taxon>
    </lineage>
</organism>
<dbReference type="Gene3D" id="3.30.450.40">
    <property type="match status" value="1"/>
</dbReference>
<evidence type="ECO:0000256" key="6">
    <source>
        <dbReference type="SAM" id="MobiDB-lite"/>
    </source>
</evidence>
<keyword evidence="5" id="KW-0175">Coiled coil</keyword>
<dbReference type="SMART" id="SM00448">
    <property type="entry name" value="REC"/>
    <property type="match status" value="1"/>
</dbReference>
<dbReference type="InterPro" id="IPR001789">
    <property type="entry name" value="Sig_transdc_resp-reg_receiver"/>
</dbReference>
<evidence type="ECO:0000256" key="5">
    <source>
        <dbReference type="SAM" id="Coils"/>
    </source>
</evidence>
<dbReference type="GO" id="GO:0000160">
    <property type="term" value="P:phosphorelay signal transduction system"/>
    <property type="evidence" value="ECO:0007669"/>
    <property type="project" value="InterPro"/>
</dbReference>
<dbReference type="PANTHER" id="PTHR44591:SF3">
    <property type="entry name" value="RESPONSE REGULATORY DOMAIN-CONTAINING PROTEIN"/>
    <property type="match status" value="1"/>
</dbReference>
<evidence type="ECO:0000313" key="8">
    <source>
        <dbReference type="EMBL" id="TVM16431.1"/>
    </source>
</evidence>